<sequence length="91" mass="10516">MMRVQETIDADEREMAVQYLIAAMPDEHLLFIFHEAQSSPVWTTVRYLSLGLYVKDLLREGGFAWGRAALDREWDGLVRRAARRVYDAGLT</sequence>
<gene>
    <name evidence="1" type="ORF">FGU65_02110</name>
</gene>
<organism evidence="1 2">
    <name type="scientific">Methanoculleus frigidifontis</name>
    <dbReference type="NCBI Taxonomy" id="2584085"/>
    <lineage>
        <taxon>Archaea</taxon>
        <taxon>Methanobacteriati</taxon>
        <taxon>Methanobacteriota</taxon>
        <taxon>Stenosarchaea group</taxon>
        <taxon>Methanomicrobia</taxon>
        <taxon>Methanomicrobiales</taxon>
        <taxon>Methanomicrobiaceae</taxon>
        <taxon>Methanoculleus</taxon>
    </lineage>
</organism>
<accession>A0ABT8M705</accession>
<proteinExistence type="predicted"/>
<dbReference type="Proteomes" id="UP001168338">
    <property type="component" value="Unassembled WGS sequence"/>
</dbReference>
<dbReference type="EMBL" id="VCYH01000001">
    <property type="protein sequence ID" value="MDN7023701.1"/>
    <property type="molecule type" value="Genomic_DNA"/>
</dbReference>
<evidence type="ECO:0000313" key="1">
    <source>
        <dbReference type="EMBL" id="MDN7023701.1"/>
    </source>
</evidence>
<name>A0ABT8M705_9EURY</name>
<reference evidence="1" key="1">
    <citation type="submission" date="2019-05" db="EMBL/GenBank/DDBJ databases">
        <title>Methanoculleus sp. FWC-SCC1, a methanogenic archaeon isolated from deep marine cold seep.</title>
        <authorList>
            <person name="Chen Y.-W."/>
            <person name="Chen S.-C."/>
            <person name="Teng N.-H."/>
            <person name="Lai M.-C."/>
        </authorList>
    </citation>
    <scope>NUCLEOTIDE SEQUENCE</scope>
    <source>
        <strain evidence="1">FWC-SCC1</strain>
    </source>
</reference>
<dbReference type="RefSeq" id="WP_301662751.1">
    <property type="nucleotide sequence ID" value="NZ_VCYH01000001.1"/>
</dbReference>
<comment type="caution">
    <text evidence="1">The sequence shown here is derived from an EMBL/GenBank/DDBJ whole genome shotgun (WGS) entry which is preliminary data.</text>
</comment>
<evidence type="ECO:0000313" key="2">
    <source>
        <dbReference type="Proteomes" id="UP001168338"/>
    </source>
</evidence>
<keyword evidence="2" id="KW-1185">Reference proteome</keyword>
<protein>
    <submittedName>
        <fullName evidence="1">Uncharacterized protein</fullName>
    </submittedName>
</protein>